<reference evidence="7" key="1">
    <citation type="submission" date="2022-12" db="EMBL/GenBank/DDBJ databases">
        <title>Genome assemblies of Blomia tropicalis.</title>
        <authorList>
            <person name="Cui Y."/>
        </authorList>
    </citation>
    <scope>NUCLEOTIDE SEQUENCE</scope>
    <source>
        <tissue evidence="7">Adult mites</tissue>
    </source>
</reference>
<dbReference type="PANTHER" id="PTHR24346">
    <property type="entry name" value="MAP/MICROTUBULE AFFINITY-REGULATING KINASE"/>
    <property type="match status" value="1"/>
</dbReference>
<dbReference type="Gene3D" id="1.10.510.10">
    <property type="entry name" value="Transferase(Phosphotransferase) domain 1"/>
    <property type="match status" value="1"/>
</dbReference>
<evidence type="ECO:0000259" key="6">
    <source>
        <dbReference type="PROSITE" id="PS50011"/>
    </source>
</evidence>
<keyword evidence="8" id="KW-1185">Reference proteome</keyword>
<dbReference type="Proteomes" id="UP001142055">
    <property type="component" value="Chromosome 1"/>
</dbReference>
<dbReference type="InterPro" id="IPR011009">
    <property type="entry name" value="Kinase-like_dom_sf"/>
</dbReference>
<gene>
    <name evidence="7" type="ORF">RDWZM_003620</name>
</gene>
<dbReference type="GO" id="GO:0005524">
    <property type="term" value="F:ATP binding"/>
    <property type="evidence" value="ECO:0007669"/>
    <property type="project" value="UniProtKB-KW"/>
</dbReference>
<dbReference type="OMA" id="ENCIGHR"/>
<protein>
    <recommendedName>
        <fullName evidence="6">Protein kinase domain-containing protein</fullName>
    </recommendedName>
</protein>
<sequence>MLNDANEMLCKNISKLNQIPGILILNDEYSIQLRGYRFKRESLIESKSNSRITYRAQGMTTVPVVCKVTMLDCLNPRLKENLLKNSSRIMRFIGGNGSEPPHETFVRMYELFQVDLKIYQFMDEIKPISILMMIKQRYRISEFETREWVHSICHAIRYIQQYGIAHRNIKIDHIHFDLNRKVKLTGWNRSVLFWDPTNEQIVEQYKEIRSESNCHMPPEAFSNYYDPSRADIWSLGVLLSTIHTRRNIFKVKSKVSFAMQWVAFASKHRFNEHVYSLLQYIFVFSPQERPSIDQILNHSYWNAPPNEIERIVSIGNKKISNNQ</sequence>
<dbReference type="Pfam" id="PF00069">
    <property type="entry name" value="Pkinase"/>
    <property type="match status" value="1"/>
</dbReference>
<comment type="caution">
    <text evidence="7">The sequence shown here is derived from an EMBL/GenBank/DDBJ whole genome shotgun (WGS) entry which is preliminary data.</text>
</comment>
<keyword evidence="5" id="KW-0067">ATP-binding</keyword>
<evidence type="ECO:0000256" key="5">
    <source>
        <dbReference type="ARBA" id="ARBA00022840"/>
    </source>
</evidence>
<dbReference type="GO" id="GO:0035556">
    <property type="term" value="P:intracellular signal transduction"/>
    <property type="evidence" value="ECO:0007669"/>
    <property type="project" value="TreeGrafter"/>
</dbReference>
<evidence type="ECO:0000256" key="3">
    <source>
        <dbReference type="ARBA" id="ARBA00022741"/>
    </source>
</evidence>
<organism evidence="7 8">
    <name type="scientific">Blomia tropicalis</name>
    <name type="common">Mite</name>
    <dbReference type="NCBI Taxonomy" id="40697"/>
    <lineage>
        <taxon>Eukaryota</taxon>
        <taxon>Metazoa</taxon>
        <taxon>Ecdysozoa</taxon>
        <taxon>Arthropoda</taxon>
        <taxon>Chelicerata</taxon>
        <taxon>Arachnida</taxon>
        <taxon>Acari</taxon>
        <taxon>Acariformes</taxon>
        <taxon>Sarcoptiformes</taxon>
        <taxon>Astigmata</taxon>
        <taxon>Glycyphagoidea</taxon>
        <taxon>Echimyopodidae</taxon>
        <taxon>Blomia</taxon>
    </lineage>
</organism>
<evidence type="ECO:0000256" key="1">
    <source>
        <dbReference type="ARBA" id="ARBA00022527"/>
    </source>
</evidence>
<evidence type="ECO:0000313" key="7">
    <source>
        <dbReference type="EMBL" id="KAJ6225075.1"/>
    </source>
</evidence>
<feature type="domain" description="Protein kinase" evidence="6">
    <location>
        <begin position="38"/>
        <end position="301"/>
    </location>
</feature>
<keyword evidence="3" id="KW-0547">Nucleotide-binding</keyword>
<dbReference type="SUPFAM" id="SSF56112">
    <property type="entry name" value="Protein kinase-like (PK-like)"/>
    <property type="match status" value="1"/>
</dbReference>
<dbReference type="SMART" id="SM00220">
    <property type="entry name" value="S_TKc"/>
    <property type="match status" value="1"/>
</dbReference>
<keyword evidence="1" id="KW-0723">Serine/threonine-protein kinase</keyword>
<evidence type="ECO:0000313" key="8">
    <source>
        <dbReference type="Proteomes" id="UP001142055"/>
    </source>
</evidence>
<evidence type="ECO:0000256" key="4">
    <source>
        <dbReference type="ARBA" id="ARBA00022777"/>
    </source>
</evidence>
<dbReference type="EMBL" id="JAPWDV010000001">
    <property type="protein sequence ID" value="KAJ6225075.1"/>
    <property type="molecule type" value="Genomic_DNA"/>
</dbReference>
<dbReference type="GO" id="GO:0005737">
    <property type="term" value="C:cytoplasm"/>
    <property type="evidence" value="ECO:0007669"/>
    <property type="project" value="TreeGrafter"/>
</dbReference>
<dbReference type="InterPro" id="IPR000719">
    <property type="entry name" value="Prot_kinase_dom"/>
</dbReference>
<keyword evidence="4" id="KW-0418">Kinase</keyword>
<keyword evidence="2" id="KW-0808">Transferase</keyword>
<dbReference type="CDD" id="cd00180">
    <property type="entry name" value="PKc"/>
    <property type="match status" value="1"/>
</dbReference>
<dbReference type="PROSITE" id="PS50011">
    <property type="entry name" value="PROTEIN_KINASE_DOM"/>
    <property type="match status" value="1"/>
</dbReference>
<evidence type="ECO:0000256" key="2">
    <source>
        <dbReference type="ARBA" id="ARBA00022679"/>
    </source>
</evidence>
<accession>A0A9Q0MFM0</accession>
<dbReference type="GO" id="GO:0004674">
    <property type="term" value="F:protein serine/threonine kinase activity"/>
    <property type="evidence" value="ECO:0007669"/>
    <property type="project" value="UniProtKB-KW"/>
</dbReference>
<name>A0A9Q0MFM0_BLOTA</name>
<dbReference type="PANTHER" id="PTHR24346:SF82">
    <property type="entry name" value="KP78A-RELATED"/>
    <property type="match status" value="1"/>
</dbReference>
<dbReference type="AlphaFoldDB" id="A0A9Q0MFM0"/>
<proteinExistence type="predicted"/>